<keyword evidence="2" id="KW-1185">Reference proteome</keyword>
<dbReference type="AlphaFoldDB" id="A0A8K0DQB5"/>
<organism evidence="1 2">
    <name type="scientific">Rhamnella rubrinervis</name>
    <dbReference type="NCBI Taxonomy" id="2594499"/>
    <lineage>
        <taxon>Eukaryota</taxon>
        <taxon>Viridiplantae</taxon>
        <taxon>Streptophyta</taxon>
        <taxon>Embryophyta</taxon>
        <taxon>Tracheophyta</taxon>
        <taxon>Spermatophyta</taxon>
        <taxon>Magnoliopsida</taxon>
        <taxon>eudicotyledons</taxon>
        <taxon>Gunneridae</taxon>
        <taxon>Pentapetalae</taxon>
        <taxon>rosids</taxon>
        <taxon>fabids</taxon>
        <taxon>Rosales</taxon>
        <taxon>Rhamnaceae</taxon>
        <taxon>rhamnoid group</taxon>
        <taxon>Rhamneae</taxon>
        <taxon>Rhamnella</taxon>
    </lineage>
</organism>
<sequence length="128" mass="14594">MVVLLLGPIKAPHGVAFTRVSSISWEPRQQVDNIFGQCQPDIFLPVVGLVREHPLRKERLASVGDLDRVLEIPCGRDWVTRNVMGCREVILQCWSTVVVLEKYQGIVHVIFPSSDIRVEILDLQLFEY</sequence>
<gene>
    <name evidence="1" type="ORF">FNV43_RR22496</name>
</gene>
<name>A0A8K0DQB5_9ROSA</name>
<proteinExistence type="predicted"/>
<dbReference type="EMBL" id="VOIH02000010">
    <property type="protein sequence ID" value="KAF3435407.1"/>
    <property type="molecule type" value="Genomic_DNA"/>
</dbReference>
<protein>
    <submittedName>
        <fullName evidence="1">Uncharacterized protein</fullName>
    </submittedName>
</protein>
<comment type="caution">
    <text evidence="1">The sequence shown here is derived from an EMBL/GenBank/DDBJ whole genome shotgun (WGS) entry which is preliminary data.</text>
</comment>
<reference evidence="1" key="1">
    <citation type="submission" date="2020-03" db="EMBL/GenBank/DDBJ databases">
        <title>A high-quality chromosome-level genome assembly of a woody plant with both climbing and erect habits, Rhamnella rubrinervis.</title>
        <authorList>
            <person name="Lu Z."/>
            <person name="Yang Y."/>
            <person name="Zhu X."/>
            <person name="Sun Y."/>
        </authorList>
    </citation>
    <scope>NUCLEOTIDE SEQUENCE</scope>
    <source>
        <strain evidence="1">BYM</strain>
        <tissue evidence="1">Leaf</tissue>
    </source>
</reference>
<evidence type="ECO:0000313" key="2">
    <source>
        <dbReference type="Proteomes" id="UP000796880"/>
    </source>
</evidence>
<accession>A0A8K0DQB5</accession>
<evidence type="ECO:0000313" key="1">
    <source>
        <dbReference type="EMBL" id="KAF3435407.1"/>
    </source>
</evidence>
<dbReference type="Proteomes" id="UP000796880">
    <property type="component" value="Unassembled WGS sequence"/>
</dbReference>